<dbReference type="Gene3D" id="1.25.40.10">
    <property type="entry name" value="Tetratricopeptide repeat domain"/>
    <property type="match status" value="2"/>
</dbReference>
<dbReference type="InterPro" id="IPR011990">
    <property type="entry name" value="TPR-like_helical_dom_sf"/>
</dbReference>
<protein>
    <recommendedName>
        <fullName evidence="3">Tetratrico peptide repeat group 5 domain-containing protein</fullName>
    </recommendedName>
</protein>
<organism evidence="1 2">
    <name type="scientific">Kibdelosporangium phytohabitans</name>
    <dbReference type="NCBI Taxonomy" id="860235"/>
    <lineage>
        <taxon>Bacteria</taxon>
        <taxon>Bacillati</taxon>
        <taxon>Actinomycetota</taxon>
        <taxon>Actinomycetes</taxon>
        <taxon>Pseudonocardiales</taxon>
        <taxon>Pseudonocardiaceae</taxon>
        <taxon>Kibdelosporangium</taxon>
    </lineage>
</organism>
<keyword evidence="2" id="KW-1185">Reference proteome</keyword>
<reference evidence="1 2" key="1">
    <citation type="submission" date="2015-07" db="EMBL/GenBank/DDBJ databases">
        <title>Genome sequencing of Kibdelosporangium phytohabitans.</title>
        <authorList>
            <person name="Qin S."/>
            <person name="Xing K."/>
        </authorList>
    </citation>
    <scope>NUCLEOTIDE SEQUENCE [LARGE SCALE GENOMIC DNA]</scope>
    <source>
        <strain evidence="1 2">KLBMP1111</strain>
    </source>
</reference>
<evidence type="ECO:0008006" key="3">
    <source>
        <dbReference type="Google" id="ProtNLM"/>
    </source>
</evidence>
<dbReference type="Pfam" id="PF13181">
    <property type="entry name" value="TPR_8"/>
    <property type="match status" value="1"/>
</dbReference>
<dbReference type="KEGG" id="kphy:AOZ06_16160"/>
<evidence type="ECO:0000313" key="2">
    <source>
        <dbReference type="Proteomes" id="UP000063699"/>
    </source>
</evidence>
<name>A0A0N9I222_9PSEU</name>
<sequence length="281" mass="30417">MSRRGTELLDDTTTDTIDRRPHQRAIDILEQAVAAGEPAAAALLARGYRERGQLIEAHELLAPLVAGGRTDLAGVLADVLADLDLADDAEQAYQVAIASNDGEAMNSFALFLAGQGRQAEAVVMFERAIAAGDVLAPADLARTYLRDLHDIAAAQAVAERYLSADAPTTYCALGEVYAELGRLDEAEHLLRTGIDLGAAQAHIDYARFLQHHRCDVDAAEREYRLAGDLHEPSWGYHLGAFLLEHGQDDEAAQVLELAAYWGDLDARGLLETEFEVVTDQA</sequence>
<dbReference type="EMBL" id="CP012752">
    <property type="protein sequence ID" value="ALG08242.1"/>
    <property type="molecule type" value="Genomic_DNA"/>
</dbReference>
<accession>A0A0N9I222</accession>
<dbReference type="SUPFAM" id="SSF81901">
    <property type="entry name" value="HCP-like"/>
    <property type="match status" value="1"/>
</dbReference>
<dbReference type="Pfam" id="PF13374">
    <property type="entry name" value="TPR_10"/>
    <property type="match status" value="1"/>
</dbReference>
<evidence type="ECO:0000313" key="1">
    <source>
        <dbReference type="EMBL" id="ALG08242.1"/>
    </source>
</evidence>
<dbReference type="Proteomes" id="UP000063699">
    <property type="component" value="Chromosome"/>
</dbReference>
<proteinExistence type="predicted"/>
<dbReference type="AlphaFoldDB" id="A0A0N9I222"/>
<gene>
    <name evidence="1" type="ORF">AOZ06_16160</name>
</gene>
<dbReference type="InterPro" id="IPR019734">
    <property type="entry name" value="TPR_rpt"/>
</dbReference>